<dbReference type="PROSITE" id="PS51450">
    <property type="entry name" value="LRR"/>
    <property type="match status" value="2"/>
</dbReference>
<dbReference type="GO" id="GO:0005737">
    <property type="term" value="C:cytoplasm"/>
    <property type="evidence" value="ECO:0007669"/>
    <property type="project" value="TreeGrafter"/>
</dbReference>
<dbReference type="InterPro" id="IPR001611">
    <property type="entry name" value="Leu-rich_rpt"/>
</dbReference>
<dbReference type="GO" id="GO:0008270">
    <property type="term" value="F:zinc ion binding"/>
    <property type="evidence" value="ECO:0007669"/>
    <property type="project" value="UniProtKB-KW"/>
</dbReference>
<keyword evidence="6" id="KW-0175">Coiled coil</keyword>
<dbReference type="InterPro" id="IPR013083">
    <property type="entry name" value="Znf_RING/FYVE/PHD"/>
</dbReference>
<evidence type="ECO:0000256" key="6">
    <source>
        <dbReference type="SAM" id="Coils"/>
    </source>
</evidence>
<dbReference type="SMART" id="SM00369">
    <property type="entry name" value="LRR_TYP"/>
    <property type="match status" value="3"/>
</dbReference>
<evidence type="ECO:0000313" key="9">
    <source>
        <dbReference type="EMBL" id="SSX22345.1"/>
    </source>
</evidence>
<evidence type="ECO:0000256" key="2">
    <source>
        <dbReference type="ARBA" id="ARBA00022737"/>
    </source>
</evidence>
<keyword evidence="3 5" id="KW-0863">Zinc-finger</keyword>
<proteinExistence type="predicted"/>
<dbReference type="Gene3D" id="3.30.40.10">
    <property type="entry name" value="Zinc/RING finger domain, C3HC4 (zinc finger)"/>
    <property type="match status" value="1"/>
</dbReference>
<dbReference type="VEuPathDB" id="VectorBase:CSON006581"/>
<protein>
    <submittedName>
        <fullName evidence="9">CSON006581 protein</fullName>
    </submittedName>
</protein>
<dbReference type="EMBL" id="UFQT01000246">
    <property type="protein sequence ID" value="SSX22345.1"/>
    <property type="molecule type" value="Genomic_DNA"/>
</dbReference>
<dbReference type="SUPFAM" id="SSF52058">
    <property type="entry name" value="L domain-like"/>
    <property type="match status" value="1"/>
</dbReference>
<dbReference type="AlphaFoldDB" id="A0A336LWP4"/>
<dbReference type="Gene3D" id="3.80.10.10">
    <property type="entry name" value="Ribonuclease Inhibitor"/>
    <property type="match status" value="1"/>
</dbReference>
<evidence type="ECO:0000313" key="8">
    <source>
        <dbReference type="EMBL" id="SSX01968.1"/>
    </source>
</evidence>
<accession>A0A336LWP4</accession>
<dbReference type="InterPro" id="IPR003591">
    <property type="entry name" value="Leu-rich_rpt_typical-subtyp"/>
</dbReference>
<evidence type="ECO:0000259" key="7">
    <source>
        <dbReference type="PROSITE" id="PS50089"/>
    </source>
</evidence>
<evidence type="ECO:0000256" key="3">
    <source>
        <dbReference type="ARBA" id="ARBA00022771"/>
    </source>
</evidence>
<dbReference type="PANTHER" id="PTHR48051:SF1">
    <property type="entry name" value="RAS SUPPRESSOR PROTEIN 1"/>
    <property type="match status" value="1"/>
</dbReference>
<dbReference type="EMBL" id="UFQS01000246">
    <property type="protein sequence ID" value="SSX01968.1"/>
    <property type="molecule type" value="Genomic_DNA"/>
</dbReference>
<feature type="coiled-coil region" evidence="6">
    <location>
        <begin position="386"/>
        <end position="413"/>
    </location>
</feature>
<organism evidence="9">
    <name type="scientific">Culicoides sonorensis</name>
    <name type="common">Biting midge</name>
    <dbReference type="NCBI Taxonomy" id="179676"/>
    <lineage>
        <taxon>Eukaryota</taxon>
        <taxon>Metazoa</taxon>
        <taxon>Ecdysozoa</taxon>
        <taxon>Arthropoda</taxon>
        <taxon>Hexapoda</taxon>
        <taxon>Insecta</taxon>
        <taxon>Pterygota</taxon>
        <taxon>Neoptera</taxon>
        <taxon>Endopterygota</taxon>
        <taxon>Diptera</taxon>
        <taxon>Nematocera</taxon>
        <taxon>Chironomoidea</taxon>
        <taxon>Ceratopogonidae</taxon>
        <taxon>Ceratopogoninae</taxon>
        <taxon>Culicoides</taxon>
        <taxon>Monoculicoides</taxon>
    </lineage>
</organism>
<dbReference type="InterPro" id="IPR001841">
    <property type="entry name" value="Znf_RING"/>
</dbReference>
<dbReference type="PANTHER" id="PTHR48051">
    <property type="match status" value="1"/>
</dbReference>
<keyword evidence="4" id="KW-0862">Zinc</keyword>
<evidence type="ECO:0000256" key="5">
    <source>
        <dbReference type="PROSITE-ProRule" id="PRU00175"/>
    </source>
</evidence>
<keyword evidence="2" id="KW-0677">Repeat</keyword>
<dbReference type="OMA" id="LWCSSEC"/>
<dbReference type="InterPro" id="IPR032675">
    <property type="entry name" value="LRR_dom_sf"/>
</dbReference>
<sequence length="718" mass="82262">MGCPWSRDASSATIVPLISNKSNMMTEVGEEAVDYKSKLERKMMWSRETPEEIFDLAGCDLKQVPNGVFVLCNVLRKRELFLNSNRLHNLKGGGMLPDLHLLTTLNLADNQLKKLPDDIGRLENLREFFVSNNLISHLPQTINKLKKLVLLDVSNNKLTSIQEIVVMPCLKVLNIKGNRGLKQLSTGLTTCQDLIDIVLDLDTIEEPPIEICRGGTSNILKYLSTGEVVLYEEEVVDAGLDKALKTQSALDDAHSRFMELKHEKASKERAFLENERLATEKNYELEVKFHEEQMRRRRELIQSMQEEQNETENKVMKLQQIKESERNRLIQDIVKAEENSKKILENLLCLKNGPDPILLEREQEEQELLLEKLMIQQSALRKQEIIAQMTSLLDQEMATIQDYQEKREATSKTILEQEHLSSLLLNNVYQKYDQNRGCILDEVALNEEVQKSAVATLITKNDARSWGLMEQIRILESELGKLTQLEIDKKKLHIDEHINDLASRRIEITYVLLDLMDQRDKRKLELIDTLNQMEAQRENRPDFWLLQYQKLMDQQPAEISLQTSAIDPLLGYQFLCHGVVHCLPFLSKIWQDSQTELKDITNDQLLAAGVRNDADRFNILRSIEIYLHGIQGDEALMSDEESSHASAVATAPPTEMETLPELTGQIVSSECVICMDAQVKVLFFPCGHLCCCVNCQINLEECPMCRGNIERRIKIIQA</sequence>
<feature type="domain" description="RING-type" evidence="7">
    <location>
        <begin position="671"/>
        <end position="706"/>
    </location>
</feature>
<reference evidence="9" key="2">
    <citation type="submission" date="2018-07" db="EMBL/GenBank/DDBJ databases">
        <authorList>
            <person name="Quirk P.G."/>
            <person name="Krulwich T.A."/>
        </authorList>
    </citation>
    <scope>NUCLEOTIDE SEQUENCE</scope>
</reference>
<dbReference type="Pfam" id="PF13920">
    <property type="entry name" value="zf-C3HC4_3"/>
    <property type="match status" value="1"/>
</dbReference>
<dbReference type="InterPro" id="IPR050216">
    <property type="entry name" value="LRR_domain-containing"/>
</dbReference>
<keyword evidence="3 5" id="KW-0479">Metal-binding</keyword>
<feature type="coiled-coil region" evidence="6">
    <location>
        <begin position="255"/>
        <end position="346"/>
    </location>
</feature>
<keyword evidence="1" id="KW-0433">Leucine-rich repeat</keyword>
<dbReference type="PROSITE" id="PS50089">
    <property type="entry name" value="ZF_RING_2"/>
    <property type="match status" value="1"/>
</dbReference>
<dbReference type="Pfam" id="PF13855">
    <property type="entry name" value="LRR_8"/>
    <property type="match status" value="1"/>
</dbReference>
<name>A0A336LWP4_CULSO</name>
<dbReference type="SUPFAM" id="SSF57850">
    <property type="entry name" value="RING/U-box"/>
    <property type="match status" value="1"/>
</dbReference>
<dbReference type="CDD" id="cd16515">
    <property type="entry name" value="RING-HC_LRSAM1"/>
    <property type="match status" value="1"/>
</dbReference>
<evidence type="ECO:0000256" key="1">
    <source>
        <dbReference type="ARBA" id="ARBA00022614"/>
    </source>
</evidence>
<reference evidence="8" key="1">
    <citation type="submission" date="2018-04" db="EMBL/GenBank/DDBJ databases">
        <authorList>
            <person name="Go L.Y."/>
            <person name="Mitchell J.A."/>
        </authorList>
    </citation>
    <scope>NUCLEOTIDE SEQUENCE</scope>
    <source>
        <tissue evidence="8">Whole organism</tissue>
    </source>
</reference>
<gene>
    <name evidence="9" type="primary">CSON006581</name>
</gene>
<evidence type="ECO:0000256" key="4">
    <source>
        <dbReference type="ARBA" id="ARBA00022833"/>
    </source>
</evidence>